<evidence type="ECO:0000256" key="1">
    <source>
        <dbReference type="SAM" id="Phobius"/>
    </source>
</evidence>
<dbReference type="RefSeq" id="WP_285966302.1">
    <property type="nucleotide sequence ID" value="NZ_CP127294.1"/>
</dbReference>
<keyword evidence="1" id="KW-1133">Transmembrane helix</keyword>
<feature type="transmembrane region" description="Helical" evidence="1">
    <location>
        <begin position="57"/>
        <end position="78"/>
    </location>
</feature>
<gene>
    <name evidence="2" type="ORF">QRX50_28935</name>
</gene>
<keyword evidence="1" id="KW-0812">Transmembrane</keyword>
<sequence>MIWVRTVLTTLALVTVTWLGVVLDVFHRSGGTLLVWISAALILVLPPILARAGWIAVLGAFVAGLHLVMIFMTGFSAVDGLVLETRGVRVQATATGYTDSWTAEQFTPPSKYTKNALVVVTPDGQRGIVAVGGDKPGTAVDVVVDPAAAVDLHRPDEIDFGVCIGVAVVDLLMIFGFVHYAARSRSKPRRSSWEVPATTE</sequence>
<proteinExistence type="predicted"/>
<keyword evidence="3" id="KW-1185">Reference proteome</keyword>
<organism evidence="2 3">
    <name type="scientific">Amycolatopsis carbonis</name>
    <dbReference type="NCBI Taxonomy" id="715471"/>
    <lineage>
        <taxon>Bacteria</taxon>
        <taxon>Bacillati</taxon>
        <taxon>Actinomycetota</taxon>
        <taxon>Actinomycetes</taxon>
        <taxon>Pseudonocardiales</taxon>
        <taxon>Pseudonocardiaceae</taxon>
        <taxon>Amycolatopsis</taxon>
    </lineage>
</organism>
<accession>A0A9Y2I8I5</accession>
<feature type="transmembrane region" description="Helical" evidence="1">
    <location>
        <begin position="33"/>
        <end position="50"/>
    </location>
</feature>
<dbReference type="KEGG" id="acab:QRX50_28935"/>
<reference evidence="2 3" key="1">
    <citation type="submission" date="2023-06" db="EMBL/GenBank/DDBJ databases">
        <authorList>
            <person name="Oyuntsetseg B."/>
            <person name="Kim S.B."/>
        </authorList>
    </citation>
    <scope>NUCLEOTIDE SEQUENCE [LARGE SCALE GENOMIC DNA]</scope>
    <source>
        <strain evidence="2 3">2-15</strain>
    </source>
</reference>
<dbReference type="EMBL" id="CP127294">
    <property type="protein sequence ID" value="WIX75532.1"/>
    <property type="molecule type" value="Genomic_DNA"/>
</dbReference>
<keyword evidence="1" id="KW-0472">Membrane</keyword>
<evidence type="ECO:0000313" key="2">
    <source>
        <dbReference type="EMBL" id="WIX75532.1"/>
    </source>
</evidence>
<protein>
    <submittedName>
        <fullName evidence="2">Uncharacterized protein</fullName>
    </submittedName>
</protein>
<evidence type="ECO:0000313" key="3">
    <source>
        <dbReference type="Proteomes" id="UP001236014"/>
    </source>
</evidence>
<dbReference type="Proteomes" id="UP001236014">
    <property type="component" value="Chromosome"/>
</dbReference>
<feature type="transmembrane region" description="Helical" evidence="1">
    <location>
        <begin position="158"/>
        <end position="182"/>
    </location>
</feature>
<feature type="transmembrane region" description="Helical" evidence="1">
    <location>
        <begin position="7"/>
        <end position="27"/>
    </location>
</feature>
<dbReference type="AlphaFoldDB" id="A0A9Y2I8I5"/>
<name>A0A9Y2I8I5_9PSEU</name>